<keyword evidence="1" id="KW-0677">Repeat</keyword>
<evidence type="ECO:0000313" key="3">
    <source>
        <dbReference type="EMBL" id="AIF20831.1"/>
    </source>
</evidence>
<organism evidence="3">
    <name type="scientific">uncultured marine thaumarchaeote KM3_95_D02</name>
    <dbReference type="NCBI Taxonomy" id="1456347"/>
    <lineage>
        <taxon>Archaea</taxon>
        <taxon>Nitrososphaerota</taxon>
        <taxon>environmental samples</taxon>
    </lineage>
</organism>
<dbReference type="AlphaFoldDB" id="A0A075HWW3"/>
<dbReference type="PANTHER" id="PTHR44943:SF4">
    <property type="entry name" value="TPR REPEAT-CONTAINING PROTEIN MJ0798"/>
    <property type="match status" value="1"/>
</dbReference>
<reference evidence="3" key="1">
    <citation type="journal article" date="2014" name="Genome Biol. Evol.">
        <title>Pangenome evidence for extensive interdomain horizontal transfer affecting lineage core and shell genes in uncultured planktonic thaumarchaeota and euryarchaeota.</title>
        <authorList>
            <person name="Deschamps P."/>
            <person name="Zivanovic Y."/>
            <person name="Moreira D."/>
            <person name="Rodriguez-Valera F."/>
            <person name="Lopez-Garcia P."/>
        </authorList>
    </citation>
    <scope>NUCLEOTIDE SEQUENCE</scope>
</reference>
<dbReference type="EMBL" id="KF901177">
    <property type="protein sequence ID" value="AIF20831.1"/>
    <property type="molecule type" value="Genomic_DNA"/>
</dbReference>
<evidence type="ECO:0000256" key="2">
    <source>
        <dbReference type="ARBA" id="ARBA00022803"/>
    </source>
</evidence>
<sequence>MVFKKGRQYATAWLKRADIGYRHSYRTVGGIQYRPIDCCVEALRRDPEYAEAWCKLGSEITKMNHSEDTDKTLIGMDLFKDEPKITYNIGTNYPLINAAVFCFDKAIEIEPKYVDAWYQKGSWYNSWLYMEKEKIECFLEVTKLDPSISKAWHSLANAYASLIGVDGNFGKALKCYDEAINKAANDKYVVADAADLYDVFTDKANLLSECVDRDEQWYNDTDSDLKKKYSSGKDALMCYDKSLEIMTQYSYASYKKACC</sequence>
<proteinExistence type="predicted"/>
<dbReference type="Gene3D" id="1.25.40.10">
    <property type="entry name" value="Tetratricopeptide repeat domain"/>
    <property type="match status" value="1"/>
</dbReference>
<name>A0A075HWW3_9ARCH</name>
<dbReference type="PANTHER" id="PTHR44943">
    <property type="entry name" value="CELLULOSE SYNTHASE OPERON PROTEIN C"/>
    <property type="match status" value="1"/>
</dbReference>
<dbReference type="InterPro" id="IPR011990">
    <property type="entry name" value="TPR-like_helical_dom_sf"/>
</dbReference>
<protein>
    <submittedName>
        <fullName evidence="3">Isopropylmalate/homocitrate/citramalate synthase family protein</fullName>
    </submittedName>
</protein>
<dbReference type="SUPFAM" id="SSF48439">
    <property type="entry name" value="Protein prenylyltransferase"/>
    <property type="match status" value="1"/>
</dbReference>
<accession>A0A075HWW3</accession>
<keyword evidence="2" id="KW-0802">TPR repeat</keyword>
<evidence type="ECO:0000256" key="1">
    <source>
        <dbReference type="ARBA" id="ARBA00022737"/>
    </source>
</evidence>
<dbReference type="InterPro" id="IPR051685">
    <property type="entry name" value="Ycf3/AcsC/BcsC/TPR_MFPF"/>
</dbReference>